<reference evidence="2 3" key="1">
    <citation type="submission" date="2018-07" db="EMBL/GenBank/DDBJ databases">
        <title>Genomic Encyclopedia of Type Strains, Phase IV (KMG-IV): sequencing the most valuable type-strain genomes for metagenomic binning, comparative biology and taxonomic classification.</title>
        <authorList>
            <person name="Goeker M."/>
        </authorList>
    </citation>
    <scope>NUCLEOTIDE SEQUENCE [LARGE SCALE GENOMIC DNA]</scope>
    <source>
        <strain evidence="2 3">DSM 4134</strain>
    </source>
</reference>
<name>A0A3D9L3J2_MARFU</name>
<sequence length="225" mass="25707">MIPDDHPYFRLTKKQRAIFIGKSALTCGLGVFALSMLAWWGFGSLMVLVVSVAIGCSVSLSILAPFVDLPSLVKNNRIGYLSPFLLWQKSNDKIILHGGTLVEYWFYLDKKWNASERKRHILHQYLLGLQQLIYRELPPHTTIQATTHIVGKNTLKRLGFKTISKNEVQLIILTLNYPNLLCTMSLAHGRLQFPNLRMVKSFETTAEELNQRSEQIQLLLQKLEA</sequence>
<evidence type="ECO:0000313" key="3">
    <source>
        <dbReference type="Proteomes" id="UP000256779"/>
    </source>
</evidence>
<keyword evidence="1" id="KW-0472">Membrane</keyword>
<dbReference type="Proteomes" id="UP000256779">
    <property type="component" value="Unassembled WGS sequence"/>
</dbReference>
<keyword evidence="3" id="KW-1185">Reference proteome</keyword>
<accession>A0A3D9L3J2</accession>
<dbReference type="OrthoDB" id="981982at2"/>
<feature type="transmembrane region" description="Helical" evidence="1">
    <location>
        <begin position="19"/>
        <end position="40"/>
    </location>
</feature>
<protein>
    <submittedName>
        <fullName evidence="2">Uncharacterized protein</fullName>
    </submittedName>
</protein>
<dbReference type="RefSeq" id="WP_115868942.1">
    <property type="nucleotide sequence ID" value="NZ_QREG01000014.1"/>
</dbReference>
<dbReference type="EMBL" id="QREG01000014">
    <property type="protein sequence ID" value="RED96661.1"/>
    <property type="molecule type" value="Genomic_DNA"/>
</dbReference>
<organism evidence="2 3">
    <name type="scientific">Marinoscillum furvescens DSM 4134</name>
    <dbReference type="NCBI Taxonomy" id="1122208"/>
    <lineage>
        <taxon>Bacteria</taxon>
        <taxon>Pseudomonadati</taxon>
        <taxon>Bacteroidota</taxon>
        <taxon>Cytophagia</taxon>
        <taxon>Cytophagales</taxon>
        <taxon>Reichenbachiellaceae</taxon>
        <taxon>Marinoscillum</taxon>
    </lineage>
</organism>
<gene>
    <name evidence="2" type="ORF">C7460_114119</name>
</gene>
<evidence type="ECO:0000256" key="1">
    <source>
        <dbReference type="SAM" id="Phobius"/>
    </source>
</evidence>
<feature type="transmembrane region" description="Helical" evidence="1">
    <location>
        <begin position="46"/>
        <end position="67"/>
    </location>
</feature>
<evidence type="ECO:0000313" key="2">
    <source>
        <dbReference type="EMBL" id="RED96661.1"/>
    </source>
</evidence>
<proteinExistence type="predicted"/>
<keyword evidence="1" id="KW-0812">Transmembrane</keyword>
<comment type="caution">
    <text evidence="2">The sequence shown here is derived from an EMBL/GenBank/DDBJ whole genome shotgun (WGS) entry which is preliminary data.</text>
</comment>
<dbReference type="AlphaFoldDB" id="A0A3D9L3J2"/>
<keyword evidence="1" id="KW-1133">Transmembrane helix</keyword>